<reference evidence="5" key="1">
    <citation type="submission" date="2015-09" db="EMBL/GenBank/DDBJ databases">
        <authorList>
            <consortium name="Pathogen Informatics"/>
        </authorList>
    </citation>
    <scope>NUCLEOTIDE SEQUENCE</scope>
    <source>
        <strain evidence="5">2789STDY5834896</strain>
    </source>
</reference>
<keyword evidence="2" id="KW-0812">Transmembrane</keyword>
<evidence type="ECO:0000256" key="2">
    <source>
        <dbReference type="SAM" id="Phobius"/>
    </source>
</evidence>
<feature type="region of interest" description="Disordered" evidence="1">
    <location>
        <begin position="621"/>
        <end position="647"/>
    </location>
</feature>
<feature type="transmembrane region" description="Helical" evidence="2">
    <location>
        <begin position="787"/>
        <end position="807"/>
    </location>
</feature>
<protein>
    <submittedName>
        <fullName evidence="5">Lectin C-type domain</fullName>
    </submittedName>
</protein>
<dbReference type="Pfam" id="PF18657">
    <property type="entry name" value="YDG"/>
    <property type="match status" value="1"/>
</dbReference>
<name>A0A1C6FU24_9FIRM</name>
<dbReference type="AlphaFoldDB" id="A0A1C6FU24"/>
<dbReference type="InterPro" id="IPR041248">
    <property type="entry name" value="YDG"/>
</dbReference>
<dbReference type="InterPro" id="IPR016186">
    <property type="entry name" value="C-type_lectin-like/link_sf"/>
</dbReference>
<accession>A0A1C6FU24</accession>
<evidence type="ECO:0000256" key="1">
    <source>
        <dbReference type="SAM" id="MobiDB-lite"/>
    </source>
</evidence>
<proteinExistence type="predicted"/>
<gene>
    <name evidence="5" type="ORF">SAMEA3545359_00114</name>
</gene>
<dbReference type="CDD" id="cd00037">
    <property type="entry name" value="CLECT"/>
    <property type="match status" value="1"/>
</dbReference>
<keyword evidence="2" id="KW-0472">Membrane</keyword>
<keyword evidence="2" id="KW-1133">Transmembrane helix</keyword>
<evidence type="ECO:0000313" key="5">
    <source>
        <dbReference type="EMBL" id="SCJ36599.1"/>
    </source>
</evidence>
<feature type="signal peptide" evidence="3">
    <location>
        <begin position="1"/>
        <end position="34"/>
    </location>
</feature>
<feature type="region of interest" description="Disordered" evidence="1">
    <location>
        <begin position="756"/>
        <end position="780"/>
    </location>
</feature>
<feature type="domain" description="C-type lectin" evidence="4">
    <location>
        <begin position="156"/>
        <end position="306"/>
    </location>
</feature>
<feature type="chain" id="PRO_5008735377" evidence="3">
    <location>
        <begin position="35"/>
        <end position="815"/>
    </location>
</feature>
<dbReference type="SUPFAM" id="SSF56436">
    <property type="entry name" value="C-type lectin-like"/>
    <property type="match status" value="1"/>
</dbReference>
<keyword evidence="3" id="KW-0732">Signal</keyword>
<dbReference type="InterPro" id="IPR001304">
    <property type="entry name" value="C-type_lectin-like"/>
</dbReference>
<dbReference type="SMART" id="SM00034">
    <property type="entry name" value="CLECT"/>
    <property type="match status" value="1"/>
</dbReference>
<evidence type="ECO:0000256" key="3">
    <source>
        <dbReference type="SAM" id="SignalP"/>
    </source>
</evidence>
<dbReference type="EMBL" id="FMHG01000001">
    <property type="protein sequence ID" value="SCJ36599.1"/>
    <property type="molecule type" value="Genomic_DNA"/>
</dbReference>
<dbReference type="PROSITE" id="PS50041">
    <property type="entry name" value="C_TYPE_LECTIN_2"/>
    <property type="match status" value="1"/>
</dbReference>
<dbReference type="Gene3D" id="3.10.100.10">
    <property type="entry name" value="Mannose-Binding Protein A, subunit A"/>
    <property type="match status" value="1"/>
</dbReference>
<organism evidence="5">
    <name type="scientific">uncultured Anaerotruncus sp</name>
    <dbReference type="NCBI Taxonomy" id="905011"/>
    <lineage>
        <taxon>Bacteria</taxon>
        <taxon>Bacillati</taxon>
        <taxon>Bacillota</taxon>
        <taxon>Clostridia</taxon>
        <taxon>Eubacteriales</taxon>
        <taxon>Oscillospiraceae</taxon>
        <taxon>Anaerotruncus</taxon>
        <taxon>environmental samples</taxon>
    </lineage>
</organism>
<sequence>MGHKRRAGSRCSALLLAAAMTLSAVLLPPRQVAAAEETALYIDTGAAVRGGDGSFTFPDLQVHAPAGQEIKSVTVQFTSVVEAADAITLPTLGDFTRLSGSKEVNVSINASGKSCDDWSRYLRENLKVKLAGDDMKKLRLVASYEESTDIYDYDAESGHYYQAVKDEIVWAQALTEAADATYMGMQGYLVTVTSKHENDIITSLVKQNTWMGGTCHPDYTGDAAGYTISYGKYYWVTGPESLDSAGNFAPSLFWQGAFSQSQANNPSSTVIYSNWNGGEPNNGQKKGTEYCLHMWGTSDLIGTWNDGTPAVKAGYIIEYGGMPGDKPVTDGGGSGFSVVDVNLDPTGKSLSTSAKDIFVGQQPEVSSKANGSQVDAVTHVYYERDPDGTWAPVEGLPTHVGEYRVESVKEGYNGDSDTFSVLPIELSVAPADADGQAYTKIYDGGTDYSGGFVLSGLPEGAKVGLSCTATYNSKNVAEADTITLTEVALTGEDAGDYVLTGLTDGKVTVPGTITPRPLAVCPTFAVTDSWAGVPLADTYGHSVTGYDPDGSWESMLAGGDRVEDTLGDPVYSCRAGDIELDRGNPAAGTYVLAVDFPDSTALARQNYAITYSPIQIVIRQRQAPQVRPGEEQDTGGGSDPGGTQPEYLVPDAVSTEPDGTVHATITDAVTVNVQPSGSLSRIEVAQLLRERYQISSVLPDGLLTYSAATIFKGGALLECVDLTQPGSYLLSITATDSLGNTTTILLDYTLKAPQLGVDSDSDDGHQNPSRPEDGELTGTIAHTGDHGIRLAVVFTAAAALGGAAFLGGKKNERRP</sequence>
<evidence type="ECO:0000259" key="4">
    <source>
        <dbReference type="PROSITE" id="PS50041"/>
    </source>
</evidence>
<dbReference type="InterPro" id="IPR016187">
    <property type="entry name" value="CTDL_fold"/>
</dbReference>
<feature type="compositionally biased region" description="Basic and acidic residues" evidence="1">
    <location>
        <begin position="762"/>
        <end position="773"/>
    </location>
</feature>